<dbReference type="InterPro" id="IPR050204">
    <property type="entry name" value="AraC_XylS_family_regulators"/>
</dbReference>
<evidence type="ECO:0000256" key="4">
    <source>
        <dbReference type="ARBA" id="ARBA00023163"/>
    </source>
</evidence>
<evidence type="ECO:0000256" key="3">
    <source>
        <dbReference type="ARBA" id="ARBA00023159"/>
    </source>
</evidence>
<accession>A0ABQ2PRS8</accession>
<dbReference type="PANTHER" id="PTHR46796">
    <property type="entry name" value="HTH-TYPE TRANSCRIPTIONAL ACTIVATOR RHAS-RELATED"/>
    <property type="match status" value="1"/>
</dbReference>
<dbReference type="PANTHER" id="PTHR46796:SF7">
    <property type="entry name" value="ARAC FAMILY TRANSCRIPTIONAL REGULATOR"/>
    <property type="match status" value="1"/>
</dbReference>
<dbReference type="SUPFAM" id="SSF51215">
    <property type="entry name" value="Regulatory protein AraC"/>
    <property type="match status" value="1"/>
</dbReference>
<gene>
    <name evidence="6" type="ORF">GCM10010971_39990</name>
</gene>
<dbReference type="InterPro" id="IPR018060">
    <property type="entry name" value="HTH_AraC"/>
</dbReference>
<dbReference type="RefSeq" id="WP_188698382.1">
    <property type="nucleotide sequence ID" value="NZ_BMLY01000010.1"/>
</dbReference>
<dbReference type="SUPFAM" id="SSF46689">
    <property type="entry name" value="Homeodomain-like"/>
    <property type="match status" value="2"/>
</dbReference>
<dbReference type="Pfam" id="PF12833">
    <property type="entry name" value="HTH_18"/>
    <property type="match status" value="1"/>
</dbReference>
<keyword evidence="1" id="KW-0805">Transcription regulation</keyword>
<protein>
    <submittedName>
        <fullName evidence="6">AraC family transcriptional regulator</fullName>
    </submittedName>
</protein>
<dbReference type="InterPro" id="IPR032783">
    <property type="entry name" value="AraC_lig"/>
</dbReference>
<dbReference type="Pfam" id="PF12852">
    <property type="entry name" value="Cupin_6"/>
    <property type="match status" value="1"/>
</dbReference>
<evidence type="ECO:0000313" key="6">
    <source>
        <dbReference type="EMBL" id="GGP28180.1"/>
    </source>
</evidence>
<evidence type="ECO:0000256" key="2">
    <source>
        <dbReference type="ARBA" id="ARBA00023125"/>
    </source>
</evidence>
<evidence type="ECO:0000256" key="1">
    <source>
        <dbReference type="ARBA" id="ARBA00023015"/>
    </source>
</evidence>
<evidence type="ECO:0000313" key="7">
    <source>
        <dbReference type="Proteomes" id="UP000621859"/>
    </source>
</evidence>
<evidence type="ECO:0000259" key="5">
    <source>
        <dbReference type="PROSITE" id="PS01124"/>
    </source>
</evidence>
<dbReference type="InterPro" id="IPR037923">
    <property type="entry name" value="HTH-like"/>
</dbReference>
<dbReference type="PROSITE" id="PS00041">
    <property type="entry name" value="HTH_ARAC_FAMILY_1"/>
    <property type="match status" value="1"/>
</dbReference>
<sequence>MDRLSSLLTRFAVHAGVFHSGAFCGITSFDGSAATGTVHLLRAGRVTVTLADGLEVTITEPSLLFIPRPYRHRLHSVETDQTELVCAALGFDGGSGNPLASAMPDYLLLPLKEMPQLRQTLEWLFAEAFGDGCGRVAMVDRLFELLVIQLMRHLLDHHSVNSGMLAGLADARLARALALIHTSPGDALNLDKLAAAALMSRARFAAHFQAVLGQSPGDYLLEWRLGLARQRLREGASIQIVASEVGYESPSALARAFRRKTGQSPREWLRDQAVKP</sequence>
<dbReference type="InterPro" id="IPR018062">
    <property type="entry name" value="HTH_AraC-typ_CS"/>
</dbReference>
<keyword evidence="4" id="KW-0804">Transcription</keyword>
<organism evidence="6 7">
    <name type="scientific">Silvimonas amylolytica</name>
    <dbReference type="NCBI Taxonomy" id="449663"/>
    <lineage>
        <taxon>Bacteria</taxon>
        <taxon>Pseudomonadati</taxon>
        <taxon>Pseudomonadota</taxon>
        <taxon>Betaproteobacteria</taxon>
        <taxon>Neisseriales</taxon>
        <taxon>Chitinibacteraceae</taxon>
        <taxon>Silvimonas</taxon>
    </lineage>
</organism>
<feature type="domain" description="HTH araC/xylS-type" evidence="5">
    <location>
        <begin position="174"/>
        <end position="271"/>
    </location>
</feature>
<name>A0ABQ2PRS8_9NEIS</name>
<keyword evidence="2" id="KW-0238">DNA-binding</keyword>
<reference evidence="7" key="1">
    <citation type="journal article" date="2019" name="Int. J. Syst. Evol. Microbiol.">
        <title>The Global Catalogue of Microorganisms (GCM) 10K type strain sequencing project: providing services to taxonomists for standard genome sequencing and annotation.</title>
        <authorList>
            <consortium name="The Broad Institute Genomics Platform"/>
            <consortium name="The Broad Institute Genome Sequencing Center for Infectious Disease"/>
            <person name="Wu L."/>
            <person name="Ma J."/>
        </authorList>
    </citation>
    <scope>NUCLEOTIDE SEQUENCE [LARGE SCALE GENOMIC DNA]</scope>
    <source>
        <strain evidence="7">CGMCC 1.8860</strain>
    </source>
</reference>
<dbReference type="InterPro" id="IPR009057">
    <property type="entry name" value="Homeodomain-like_sf"/>
</dbReference>
<dbReference type="PROSITE" id="PS01124">
    <property type="entry name" value="HTH_ARAC_FAMILY_2"/>
    <property type="match status" value="1"/>
</dbReference>
<keyword evidence="3" id="KW-0010">Activator</keyword>
<keyword evidence="7" id="KW-1185">Reference proteome</keyword>
<comment type="caution">
    <text evidence="6">The sequence shown here is derived from an EMBL/GenBank/DDBJ whole genome shotgun (WGS) entry which is preliminary data.</text>
</comment>
<dbReference type="Gene3D" id="1.10.10.60">
    <property type="entry name" value="Homeodomain-like"/>
    <property type="match status" value="1"/>
</dbReference>
<dbReference type="Proteomes" id="UP000621859">
    <property type="component" value="Unassembled WGS sequence"/>
</dbReference>
<dbReference type="SMART" id="SM00342">
    <property type="entry name" value="HTH_ARAC"/>
    <property type="match status" value="1"/>
</dbReference>
<proteinExistence type="predicted"/>
<dbReference type="EMBL" id="BMLY01000010">
    <property type="protein sequence ID" value="GGP28180.1"/>
    <property type="molecule type" value="Genomic_DNA"/>
</dbReference>